<protein>
    <recommendedName>
        <fullName evidence="3">Reverse transcriptase domain-containing protein</fullName>
    </recommendedName>
</protein>
<dbReference type="PANTHER" id="PTHR21301">
    <property type="entry name" value="REVERSE TRANSCRIPTASE"/>
    <property type="match status" value="1"/>
</dbReference>
<organism evidence="1 2">
    <name type="scientific">Protopolystoma xenopodis</name>
    <dbReference type="NCBI Taxonomy" id="117903"/>
    <lineage>
        <taxon>Eukaryota</taxon>
        <taxon>Metazoa</taxon>
        <taxon>Spiralia</taxon>
        <taxon>Lophotrochozoa</taxon>
        <taxon>Platyhelminthes</taxon>
        <taxon>Monogenea</taxon>
        <taxon>Polyopisthocotylea</taxon>
        <taxon>Polystomatidea</taxon>
        <taxon>Polystomatidae</taxon>
        <taxon>Protopolystoma</taxon>
    </lineage>
</organism>
<dbReference type="OrthoDB" id="10018421at2759"/>
<accession>A0A448X511</accession>
<gene>
    <name evidence="1" type="ORF">PXEA_LOCUS21707</name>
</gene>
<dbReference type="EMBL" id="CAAALY010093716">
    <property type="protein sequence ID" value="VEL28267.1"/>
    <property type="molecule type" value="Genomic_DNA"/>
</dbReference>
<evidence type="ECO:0000313" key="1">
    <source>
        <dbReference type="EMBL" id="VEL28267.1"/>
    </source>
</evidence>
<name>A0A448X511_9PLAT</name>
<keyword evidence="2" id="KW-1185">Reference proteome</keyword>
<proteinExistence type="predicted"/>
<comment type="caution">
    <text evidence="1">The sequence shown here is derived from an EMBL/GenBank/DDBJ whole genome shotgun (WGS) entry which is preliminary data.</text>
</comment>
<evidence type="ECO:0008006" key="3">
    <source>
        <dbReference type="Google" id="ProtNLM"/>
    </source>
</evidence>
<dbReference type="Proteomes" id="UP000784294">
    <property type="component" value="Unassembled WGS sequence"/>
</dbReference>
<dbReference type="AlphaFoldDB" id="A0A448X511"/>
<dbReference type="PANTHER" id="PTHR21301:SF10">
    <property type="entry name" value="REVERSE TRANSCRIPTASE DOMAIN-CONTAINING PROTEIN"/>
    <property type="match status" value="1"/>
</dbReference>
<sequence>MAPIQPALLMQYLDDYFAIWSHEREKLEEFLKLANQIDENIEFMKEVEEKERLPFLDVEVIRSNGTLKKKFPVQLQLQAKDWNNEEHDRPKPTLNGCRILGRGAGQFDKDIPWQWLS</sequence>
<reference evidence="1" key="1">
    <citation type="submission" date="2018-11" db="EMBL/GenBank/DDBJ databases">
        <authorList>
            <consortium name="Pathogen Informatics"/>
        </authorList>
    </citation>
    <scope>NUCLEOTIDE SEQUENCE</scope>
</reference>
<evidence type="ECO:0000313" key="2">
    <source>
        <dbReference type="Proteomes" id="UP000784294"/>
    </source>
</evidence>